<feature type="domain" description="Chitin-binding type-2" evidence="7">
    <location>
        <begin position="276"/>
        <end position="334"/>
    </location>
</feature>
<feature type="domain" description="Chitin-binding type-2" evidence="7">
    <location>
        <begin position="652"/>
        <end position="709"/>
    </location>
</feature>
<dbReference type="Pfam" id="PF01607">
    <property type="entry name" value="CBM_14"/>
    <property type="match status" value="10"/>
</dbReference>
<keyword evidence="4" id="KW-1015">Disulfide bond</keyword>
<dbReference type="InterPro" id="IPR051940">
    <property type="entry name" value="Chitin_bind-dev_reg"/>
</dbReference>
<evidence type="ECO:0000256" key="4">
    <source>
        <dbReference type="ARBA" id="ARBA00023157"/>
    </source>
</evidence>
<evidence type="ECO:0000313" key="8">
    <source>
        <dbReference type="EMBL" id="EDV97902.1"/>
    </source>
</evidence>
<dbReference type="PANTHER" id="PTHR23301">
    <property type="entry name" value="CHITIN BINDING PERITROPHIN-A"/>
    <property type="match status" value="1"/>
</dbReference>
<name>B4J0P7_DROGR</name>
<evidence type="ECO:0000256" key="6">
    <source>
        <dbReference type="SAM" id="SignalP"/>
    </source>
</evidence>
<dbReference type="SMART" id="SM00494">
    <property type="entry name" value="ChtBD2"/>
    <property type="match status" value="17"/>
</dbReference>
<reference evidence="8 9" key="1">
    <citation type="journal article" date="2007" name="Nature">
        <title>Evolution of genes and genomes on the Drosophila phylogeny.</title>
        <authorList>
            <consortium name="Drosophila 12 Genomes Consortium"/>
            <person name="Clark A.G."/>
            <person name="Eisen M.B."/>
            <person name="Smith D.R."/>
            <person name="Bergman C.M."/>
            <person name="Oliver B."/>
            <person name="Markow T.A."/>
            <person name="Kaufman T.C."/>
            <person name="Kellis M."/>
            <person name="Gelbart W."/>
            <person name="Iyer V.N."/>
            <person name="Pollard D.A."/>
            <person name="Sackton T.B."/>
            <person name="Larracuente A.M."/>
            <person name="Singh N.D."/>
            <person name="Abad J.P."/>
            <person name="Abt D.N."/>
            <person name="Adryan B."/>
            <person name="Aguade M."/>
            <person name="Akashi H."/>
            <person name="Anderson W.W."/>
            <person name="Aquadro C.F."/>
            <person name="Ardell D.H."/>
            <person name="Arguello R."/>
            <person name="Artieri C.G."/>
            <person name="Barbash D.A."/>
            <person name="Barker D."/>
            <person name="Barsanti P."/>
            <person name="Batterham P."/>
            <person name="Batzoglou S."/>
            <person name="Begun D."/>
            <person name="Bhutkar A."/>
            <person name="Blanco E."/>
            <person name="Bosak S.A."/>
            <person name="Bradley R.K."/>
            <person name="Brand A.D."/>
            <person name="Brent M.R."/>
            <person name="Brooks A.N."/>
            <person name="Brown R.H."/>
            <person name="Butlin R.K."/>
            <person name="Caggese C."/>
            <person name="Calvi B.R."/>
            <person name="Bernardo de Carvalho A."/>
            <person name="Caspi A."/>
            <person name="Castrezana S."/>
            <person name="Celniker S.E."/>
            <person name="Chang J.L."/>
            <person name="Chapple C."/>
            <person name="Chatterji S."/>
            <person name="Chinwalla A."/>
            <person name="Civetta A."/>
            <person name="Clifton S.W."/>
            <person name="Comeron J.M."/>
            <person name="Costello J.C."/>
            <person name="Coyne J.A."/>
            <person name="Daub J."/>
            <person name="David R.G."/>
            <person name="Delcher A.L."/>
            <person name="Delehaunty K."/>
            <person name="Do C.B."/>
            <person name="Ebling H."/>
            <person name="Edwards K."/>
            <person name="Eickbush T."/>
            <person name="Evans J.D."/>
            <person name="Filipski A."/>
            <person name="Findeiss S."/>
            <person name="Freyhult E."/>
            <person name="Fulton L."/>
            <person name="Fulton R."/>
            <person name="Garcia A.C."/>
            <person name="Gardiner A."/>
            <person name="Garfield D.A."/>
            <person name="Garvin B.E."/>
            <person name="Gibson G."/>
            <person name="Gilbert D."/>
            <person name="Gnerre S."/>
            <person name="Godfrey J."/>
            <person name="Good R."/>
            <person name="Gotea V."/>
            <person name="Gravely B."/>
            <person name="Greenberg A.J."/>
            <person name="Griffiths-Jones S."/>
            <person name="Gross S."/>
            <person name="Guigo R."/>
            <person name="Gustafson E.A."/>
            <person name="Haerty W."/>
            <person name="Hahn M.W."/>
            <person name="Halligan D.L."/>
            <person name="Halpern A.L."/>
            <person name="Halter G.M."/>
            <person name="Han M.V."/>
            <person name="Heger A."/>
            <person name="Hillier L."/>
            <person name="Hinrichs A.S."/>
            <person name="Holmes I."/>
            <person name="Hoskins R.A."/>
            <person name="Hubisz M.J."/>
            <person name="Hultmark D."/>
            <person name="Huntley M.A."/>
            <person name="Jaffe D.B."/>
            <person name="Jagadeeshan S."/>
            <person name="Jeck W.R."/>
            <person name="Johnson J."/>
            <person name="Jones C.D."/>
            <person name="Jordan W.C."/>
            <person name="Karpen G.H."/>
            <person name="Kataoka E."/>
            <person name="Keightley P.D."/>
            <person name="Kheradpour P."/>
            <person name="Kirkness E.F."/>
            <person name="Koerich L.B."/>
            <person name="Kristiansen K."/>
            <person name="Kudrna D."/>
            <person name="Kulathinal R.J."/>
            <person name="Kumar S."/>
            <person name="Kwok R."/>
            <person name="Lander E."/>
            <person name="Langley C.H."/>
            <person name="Lapoint R."/>
            <person name="Lazzaro B.P."/>
            <person name="Lee S.J."/>
            <person name="Levesque L."/>
            <person name="Li R."/>
            <person name="Lin C.F."/>
            <person name="Lin M.F."/>
            <person name="Lindblad-Toh K."/>
            <person name="Llopart A."/>
            <person name="Long M."/>
            <person name="Low L."/>
            <person name="Lozovsky E."/>
            <person name="Lu J."/>
            <person name="Luo M."/>
            <person name="Machado C.A."/>
            <person name="Makalowski W."/>
            <person name="Marzo M."/>
            <person name="Matsuda M."/>
            <person name="Matzkin L."/>
            <person name="McAllister B."/>
            <person name="McBride C.S."/>
            <person name="McKernan B."/>
            <person name="McKernan K."/>
            <person name="Mendez-Lago M."/>
            <person name="Minx P."/>
            <person name="Mollenhauer M.U."/>
            <person name="Montooth K."/>
            <person name="Mount S.M."/>
            <person name="Mu X."/>
            <person name="Myers E."/>
            <person name="Negre B."/>
            <person name="Newfeld S."/>
            <person name="Nielsen R."/>
            <person name="Noor M.A."/>
            <person name="O'Grady P."/>
            <person name="Pachter L."/>
            <person name="Papaceit M."/>
            <person name="Parisi M.J."/>
            <person name="Parisi M."/>
            <person name="Parts L."/>
            <person name="Pedersen J.S."/>
            <person name="Pesole G."/>
            <person name="Phillippy A.M."/>
            <person name="Ponting C.P."/>
            <person name="Pop M."/>
            <person name="Porcelli D."/>
            <person name="Powell J.R."/>
            <person name="Prohaska S."/>
            <person name="Pruitt K."/>
            <person name="Puig M."/>
            <person name="Quesneville H."/>
            <person name="Ram K.R."/>
            <person name="Rand D."/>
            <person name="Rasmussen M.D."/>
            <person name="Reed L.K."/>
            <person name="Reenan R."/>
            <person name="Reily A."/>
            <person name="Remington K.A."/>
            <person name="Rieger T.T."/>
            <person name="Ritchie M.G."/>
            <person name="Robin C."/>
            <person name="Rogers Y.H."/>
            <person name="Rohde C."/>
            <person name="Rozas J."/>
            <person name="Rubenfield M.J."/>
            <person name="Ruiz A."/>
            <person name="Russo S."/>
            <person name="Salzberg S.L."/>
            <person name="Sanchez-Gracia A."/>
            <person name="Saranga D.J."/>
            <person name="Sato H."/>
            <person name="Schaeffer S.W."/>
            <person name="Schatz M.C."/>
            <person name="Schlenke T."/>
            <person name="Schwartz R."/>
            <person name="Segarra C."/>
            <person name="Singh R.S."/>
            <person name="Sirot L."/>
            <person name="Sirota M."/>
            <person name="Sisneros N.B."/>
            <person name="Smith C.D."/>
            <person name="Smith T.F."/>
            <person name="Spieth J."/>
            <person name="Stage D.E."/>
            <person name="Stark A."/>
            <person name="Stephan W."/>
            <person name="Strausberg R.L."/>
            <person name="Strempel S."/>
            <person name="Sturgill D."/>
            <person name="Sutton G."/>
            <person name="Sutton G.G."/>
            <person name="Tao W."/>
            <person name="Teichmann S."/>
            <person name="Tobari Y.N."/>
            <person name="Tomimura Y."/>
            <person name="Tsolas J.M."/>
            <person name="Valente V.L."/>
            <person name="Venter E."/>
            <person name="Venter J.C."/>
            <person name="Vicario S."/>
            <person name="Vieira F.G."/>
            <person name="Vilella A.J."/>
            <person name="Villasante A."/>
            <person name="Walenz B."/>
            <person name="Wang J."/>
            <person name="Wasserman M."/>
            <person name="Watts T."/>
            <person name="Wilson D."/>
            <person name="Wilson R.K."/>
            <person name="Wing R.A."/>
            <person name="Wolfner M.F."/>
            <person name="Wong A."/>
            <person name="Wong G.K."/>
            <person name="Wu C.I."/>
            <person name="Wu G."/>
            <person name="Yamamoto D."/>
            <person name="Yang H.P."/>
            <person name="Yang S.P."/>
            <person name="Yorke J.A."/>
            <person name="Yoshida K."/>
            <person name="Zdobnov E."/>
            <person name="Zhang P."/>
            <person name="Zhang Y."/>
            <person name="Zimin A.V."/>
            <person name="Baldwin J."/>
            <person name="Abdouelleil A."/>
            <person name="Abdulkadir J."/>
            <person name="Abebe A."/>
            <person name="Abera B."/>
            <person name="Abreu J."/>
            <person name="Acer S.C."/>
            <person name="Aftuck L."/>
            <person name="Alexander A."/>
            <person name="An P."/>
            <person name="Anderson E."/>
            <person name="Anderson S."/>
            <person name="Arachi H."/>
            <person name="Azer M."/>
            <person name="Bachantsang P."/>
            <person name="Barry A."/>
            <person name="Bayul T."/>
            <person name="Berlin A."/>
            <person name="Bessette D."/>
            <person name="Bloom T."/>
            <person name="Blye J."/>
            <person name="Boguslavskiy L."/>
            <person name="Bonnet C."/>
            <person name="Boukhgalter B."/>
            <person name="Bourzgui I."/>
            <person name="Brown A."/>
            <person name="Cahill P."/>
            <person name="Channer S."/>
            <person name="Cheshatsang Y."/>
            <person name="Chuda L."/>
            <person name="Citroen M."/>
            <person name="Collymore A."/>
            <person name="Cooke P."/>
            <person name="Costello M."/>
            <person name="D'Aco K."/>
            <person name="Daza R."/>
            <person name="De Haan G."/>
            <person name="DeGray S."/>
            <person name="DeMaso C."/>
            <person name="Dhargay N."/>
            <person name="Dooley K."/>
            <person name="Dooley E."/>
            <person name="Doricent M."/>
            <person name="Dorje P."/>
            <person name="Dorjee K."/>
            <person name="Dupes A."/>
            <person name="Elong R."/>
            <person name="Falk J."/>
            <person name="Farina A."/>
            <person name="Faro S."/>
            <person name="Ferguson D."/>
            <person name="Fisher S."/>
            <person name="Foley C.D."/>
            <person name="Franke A."/>
            <person name="Friedrich D."/>
            <person name="Gadbois L."/>
            <person name="Gearin G."/>
            <person name="Gearin C.R."/>
            <person name="Giannoukos G."/>
            <person name="Goode T."/>
            <person name="Graham J."/>
            <person name="Grandbois E."/>
            <person name="Grewal S."/>
            <person name="Gyaltsen K."/>
            <person name="Hafez N."/>
            <person name="Hagos B."/>
            <person name="Hall J."/>
            <person name="Henson C."/>
            <person name="Hollinger A."/>
            <person name="Honan T."/>
            <person name="Huard M.D."/>
            <person name="Hughes L."/>
            <person name="Hurhula B."/>
            <person name="Husby M.E."/>
            <person name="Kamat A."/>
            <person name="Kanga B."/>
            <person name="Kashin S."/>
            <person name="Khazanovich D."/>
            <person name="Kisner P."/>
            <person name="Lance K."/>
            <person name="Lara M."/>
            <person name="Lee W."/>
            <person name="Lennon N."/>
            <person name="Letendre F."/>
            <person name="LeVine R."/>
            <person name="Lipovsky A."/>
            <person name="Liu X."/>
            <person name="Liu J."/>
            <person name="Liu S."/>
            <person name="Lokyitsang T."/>
            <person name="Lokyitsang Y."/>
            <person name="Lubonja R."/>
            <person name="Lui A."/>
            <person name="MacDonald P."/>
            <person name="Magnisalis V."/>
            <person name="Maru K."/>
            <person name="Matthews C."/>
            <person name="McCusker W."/>
            <person name="McDonough S."/>
            <person name="Mehta T."/>
            <person name="Meldrim J."/>
            <person name="Meneus L."/>
            <person name="Mihai O."/>
            <person name="Mihalev A."/>
            <person name="Mihova T."/>
            <person name="Mittelman R."/>
            <person name="Mlenga V."/>
            <person name="Montmayeur A."/>
            <person name="Mulrain L."/>
            <person name="Navidi A."/>
            <person name="Naylor J."/>
            <person name="Negash T."/>
            <person name="Nguyen T."/>
            <person name="Nguyen N."/>
            <person name="Nicol R."/>
            <person name="Norbu C."/>
            <person name="Norbu N."/>
            <person name="Novod N."/>
            <person name="O'Neill B."/>
            <person name="Osman S."/>
            <person name="Markiewicz E."/>
            <person name="Oyono O.L."/>
            <person name="Patti C."/>
            <person name="Phunkhang P."/>
            <person name="Pierre F."/>
            <person name="Priest M."/>
            <person name="Raghuraman S."/>
            <person name="Rege F."/>
            <person name="Reyes R."/>
            <person name="Rise C."/>
            <person name="Rogov P."/>
            <person name="Ross K."/>
            <person name="Ryan E."/>
            <person name="Settipalli S."/>
            <person name="Shea T."/>
            <person name="Sherpa N."/>
            <person name="Shi L."/>
            <person name="Shih D."/>
            <person name="Sparrow T."/>
            <person name="Spaulding J."/>
            <person name="Stalker J."/>
            <person name="Stange-Thomann N."/>
            <person name="Stavropoulos S."/>
            <person name="Stone C."/>
            <person name="Strader C."/>
            <person name="Tesfaye S."/>
            <person name="Thomson T."/>
            <person name="Thoulutsang Y."/>
            <person name="Thoulutsang D."/>
            <person name="Topham K."/>
            <person name="Topping I."/>
            <person name="Tsamla T."/>
            <person name="Vassiliev H."/>
            <person name="Vo A."/>
            <person name="Wangchuk T."/>
            <person name="Wangdi T."/>
            <person name="Weiand M."/>
            <person name="Wilkinson J."/>
            <person name="Wilson A."/>
            <person name="Yadav S."/>
            <person name="Young G."/>
            <person name="Yu Q."/>
            <person name="Zembek L."/>
            <person name="Zhong D."/>
            <person name="Zimmer A."/>
            <person name="Zwirko Z."/>
            <person name="Jaffe D.B."/>
            <person name="Alvarez P."/>
            <person name="Brockman W."/>
            <person name="Butler J."/>
            <person name="Chin C."/>
            <person name="Gnerre S."/>
            <person name="Grabherr M."/>
            <person name="Kleber M."/>
            <person name="Mauceli E."/>
            <person name="MacCallum I."/>
        </authorList>
    </citation>
    <scope>NUCLEOTIDE SEQUENCE [LARGE SCALE GENOMIC DNA]</scope>
    <source>
        <strain evidence="9">Tucson 15287-2541.00</strain>
    </source>
</reference>
<evidence type="ECO:0000313" key="9">
    <source>
        <dbReference type="Proteomes" id="UP000001070"/>
    </source>
</evidence>
<dbReference type="SUPFAM" id="SSF57625">
    <property type="entry name" value="Invertebrate chitin-binding proteins"/>
    <property type="match status" value="13"/>
</dbReference>
<accession>B4J0P7</accession>
<protein>
    <submittedName>
        <fullName evidence="8">GH17131</fullName>
    </submittedName>
</protein>
<feature type="domain" description="Chitin-binding type-2" evidence="7">
    <location>
        <begin position="490"/>
        <end position="548"/>
    </location>
</feature>
<dbReference type="HOGENOM" id="CLU_003677_0_0_1"/>
<organism evidence="9">
    <name type="scientific">Drosophila grimshawi</name>
    <name type="common">Hawaiian fruit fly</name>
    <name type="synonym">Idiomyia grimshawi</name>
    <dbReference type="NCBI Taxonomy" id="7222"/>
    <lineage>
        <taxon>Eukaryota</taxon>
        <taxon>Metazoa</taxon>
        <taxon>Ecdysozoa</taxon>
        <taxon>Arthropoda</taxon>
        <taxon>Hexapoda</taxon>
        <taxon>Insecta</taxon>
        <taxon>Pterygota</taxon>
        <taxon>Neoptera</taxon>
        <taxon>Endopterygota</taxon>
        <taxon>Diptera</taxon>
        <taxon>Brachycera</taxon>
        <taxon>Muscomorpha</taxon>
        <taxon>Ephydroidea</taxon>
        <taxon>Drosophilidae</taxon>
        <taxon>Drosophila</taxon>
        <taxon>Hawaiian Drosophila</taxon>
    </lineage>
</organism>
<dbReference type="InterPro" id="IPR036508">
    <property type="entry name" value="Chitin-bd_dom_sf"/>
</dbReference>
<keyword evidence="2 6" id="KW-0732">Signal</keyword>
<dbReference type="PhylomeDB" id="B4J0P7"/>
<feature type="chain" id="PRO_5002811143" evidence="6">
    <location>
        <begin position="21"/>
        <end position="1323"/>
    </location>
</feature>
<evidence type="ECO:0000256" key="5">
    <source>
        <dbReference type="ARBA" id="ARBA00023180"/>
    </source>
</evidence>
<dbReference type="GO" id="GO:0008061">
    <property type="term" value="F:chitin binding"/>
    <property type="evidence" value="ECO:0007669"/>
    <property type="project" value="UniProtKB-KW"/>
</dbReference>
<dbReference type="OrthoDB" id="6020543at2759"/>
<keyword evidence="1" id="KW-0147">Chitin-binding</keyword>
<gene>
    <name evidence="8" type="primary">Dgri\GH17131</name>
    <name evidence="8" type="ORF">Dgri_GH17131</name>
</gene>
<dbReference type="PANTHER" id="PTHR23301:SF0">
    <property type="entry name" value="CHITIN-BINDING TYPE-2 DOMAIN-CONTAINING PROTEIN-RELATED"/>
    <property type="match status" value="1"/>
</dbReference>
<sequence length="1323" mass="141143">MKLTLLTVVTFAAVATLASAADPECVYRKLRGLAPHWPNPTSCASYYRCSNKNTVRSLKCPAGKEYNSKSGKCSTARRGLCKLSLAAPLAEPSNVCSSEVSGAYLSKTGYCGEFFICDDQVAYPQVCDAGSMFDITTNGCVPDTESVCWQNFCLTKTTGEVIASETSCLNYYVCEDGQTTQKTCASGTYFDDSVASCVVDENNSHCWENFCVGKADGSAVADADKCTIFYVCYNQMATSQECPTGSYFEESGPHCVPGTCPSDDSSTSTTTASPSDCGCSDGSSSGEMVPNPDNCRMYFTCVNGELIPGDCLQGNYFDGELGNCAVDSSGCCPDSSSTDCVDGTLTDDANNCNQYFVCQDGNWESKTCPSGSYFDTQLRICLVDENNVCPQCDTGATDSSSTTETVPIITTETPPAIDGNPCSGVEAAVAGADCWNYLACIAGKWIQESCTGGYYFDASVGICRPDDDNQCPENKLLEPNARTRRAAENDCNCPDGMDEGSMVPHPTECAMYQICVNGQLIDGSCGQGNIFSSCENICVPDTEATCWVCNNKPNGYQMINPSDCTAYSTCIDGVSVPSSCPSGEWFDGDACAIDVTGKCINPCSCGSGNVANPICSKYYKCTDGVPQVVNCGPGAGFNSAIGKCSSNVTCEANQCATAADRTAIAIAGDVTRFYLCVNNIATIRSCLPNTEFSPTFLVCLATPSTSCDQSQCKKANVNQVYPSLTCDNTTFCLCQSDGAYLNNCPSGLSFDAALGACTFTGPCDPEVCVDTPEYSVSVNYDDPNSFCLCRAGEPTPVPCPRGYTFNSELELCVLIPIPDPRCCSTYCVNQPNFVTFPALDTDTGFCMCTDEVPSFKQCLNNMIFDATLGICLVPAEPTTCPCNECDSTQCVSGPDNLVFPSNTPAGFCLCKDFCGVYTPCLLEFEFDPDLLICLEPAGPSVCDASQCDVLAENEAYAANNGTDGFCYCQEGLPNYSPCLDNKQFDAVLGICLEPVNGCMASYCDSEQCSCLGEYQTFPSSNEADDTSFCVCEGGEAIYENCLSGKYYNAGERVCMIREAPCSVCTPGQCATMKDNSNFAALNTTSGFCLCLEGVATYLECLDNKQYDATLGICLPKAKAATTEDLLCDVAQCQNRAAIGVTTFAAKDSANGFCTCQADGSASFESCGEYKIYDQTLNICVTHACDPELCKTLKKFESFAARNTTNGFCSCDTVPTFYQCPVGREFNSALGLCVDVVTGVCDPQECAGRTTITVFAAQNTFEGFCLCDGSVEGATYHSCQKDYLYDPTLQLCALNDHGIQKRSVEPEEKVRSVSFLKKLFQKLA</sequence>
<feature type="domain" description="Chitin-binding type-2" evidence="7">
    <location>
        <begin position="93"/>
        <end position="148"/>
    </location>
</feature>
<dbReference type="Proteomes" id="UP000001070">
    <property type="component" value="Unassembled WGS sequence"/>
</dbReference>
<keyword evidence="5" id="KW-0325">Glycoprotein</keyword>
<keyword evidence="9" id="KW-1185">Reference proteome</keyword>
<dbReference type="Gene3D" id="2.170.140.10">
    <property type="entry name" value="Chitin binding domain"/>
    <property type="match status" value="6"/>
</dbReference>
<feature type="domain" description="Chitin-binding type-2" evidence="7">
    <location>
        <begin position="337"/>
        <end position="391"/>
    </location>
</feature>
<evidence type="ECO:0000256" key="2">
    <source>
        <dbReference type="ARBA" id="ARBA00022729"/>
    </source>
</evidence>
<dbReference type="eggNOG" id="ENOG502QWCT">
    <property type="taxonomic scope" value="Eukaryota"/>
</dbReference>
<keyword evidence="3" id="KW-0677">Repeat</keyword>
<evidence type="ECO:0000256" key="3">
    <source>
        <dbReference type="ARBA" id="ARBA00022737"/>
    </source>
</evidence>
<evidence type="ECO:0000259" key="7">
    <source>
        <dbReference type="PROSITE" id="PS50940"/>
    </source>
</evidence>
<feature type="signal peptide" evidence="6">
    <location>
        <begin position="1"/>
        <end position="20"/>
    </location>
</feature>
<feature type="domain" description="Chitin-binding type-2" evidence="7">
    <location>
        <begin position="22"/>
        <end position="83"/>
    </location>
</feature>
<evidence type="ECO:0000256" key="1">
    <source>
        <dbReference type="ARBA" id="ARBA00022669"/>
    </source>
</evidence>
<feature type="domain" description="Chitin-binding type-2" evidence="7">
    <location>
        <begin position="549"/>
        <end position="601"/>
    </location>
</feature>
<feature type="domain" description="Chitin-binding type-2" evidence="7">
    <location>
        <begin position="211"/>
        <end position="255"/>
    </location>
</feature>
<proteinExistence type="predicted"/>
<dbReference type="InterPro" id="IPR002557">
    <property type="entry name" value="Chitin-bd_dom"/>
</dbReference>
<dbReference type="EMBL" id="CH916366">
    <property type="protein sequence ID" value="EDV97902.1"/>
    <property type="molecule type" value="Genomic_DNA"/>
</dbReference>
<dbReference type="InParanoid" id="B4J0P7"/>
<feature type="domain" description="Chitin-binding type-2" evidence="7">
    <location>
        <begin position="150"/>
        <end position="208"/>
    </location>
</feature>
<feature type="domain" description="Chitin-binding type-2" evidence="7">
    <location>
        <begin position="419"/>
        <end position="473"/>
    </location>
</feature>
<dbReference type="PROSITE" id="PS50940">
    <property type="entry name" value="CHIT_BIND_II"/>
    <property type="match status" value="10"/>
</dbReference>
<dbReference type="GO" id="GO:0005576">
    <property type="term" value="C:extracellular region"/>
    <property type="evidence" value="ECO:0007669"/>
    <property type="project" value="InterPro"/>
</dbReference>
<dbReference type="OMA" id="CYRYFQC"/>